<dbReference type="CDD" id="cd00118">
    <property type="entry name" value="LysM"/>
    <property type="match status" value="1"/>
</dbReference>
<dbReference type="InterPro" id="IPR016047">
    <property type="entry name" value="M23ase_b-sheet_dom"/>
</dbReference>
<evidence type="ECO:0000259" key="3">
    <source>
        <dbReference type="PROSITE" id="PS51782"/>
    </source>
</evidence>
<feature type="region of interest" description="Disordered" evidence="2">
    <location>
        <begin position="413"/>
        <end position="449"/>
    </location>
</feature>
<dbReference type="RefSeq" id="WP_138784992.1">
    <property type="nucleotide sequence ID" value="NZ_JBHEEQ010000007.1"/>
</dbReference>
<dbReference type="SMART" id="SM00257">
    <property type="entry name" value="LysM"/>
    <property type="match status" value="1"/>
</dbReference>
<dbReference type="InterPro" id="IPR036779">
    <property type="entry name" value="LysM_dom_sf"/>
</dbReference>
<dbReference type="NCBIfam" id="NF041208">
    <property type="entry name" value="celldiv_DipM"/>
    <property type="match status" value="1"/>
</dbReference>
<dbReference type="PROSITE" id="PS51782">
    <property type="entry name" value="LYSM"/>
    <property type="match status" value="1"/>
</dbReference>
<name>A0ABX1DLL5_9HYPH</name>
<evidence type="ECO:0000313" key="5">
    <source>
        <dbReference type="Proteomes" id="UP000704467"/>
    </source>
</evidence>
<dbReference type="Gene3D" id="3.10.350.10">
    <property type="entry name" value="LysM domain"/>
    <property type="match status" value="1"/>
</dbReference>
<dbReference type="Pfam" id="PF01551">
    <property type="entry name" value="Peptidase_M23"/>
    <property type="match status" value="1"/>
</dbReference>
<dbReference type="Proteomes" id="UP000704467">
    <property type="component" value="Unassembled WGS sequence"/>
</dbReference>
<accession>A0ABX1DLL5</accession>
<dbReference type="InterPro" id="IPR011055">
    <property type="entry name" value="Dup_hybrid_motif"/>
</dbReference>
<dbReference type="InterPro" id="IPR018392">
    <property type="entry name" value="LysM"/>
</dbReference>
<dbReference type="Gene3D" id="2.70.70.10">
    <property type="entry name" value="Glucose Permease (Domain IIA)"/>
    <property type="match status" value="1"/>
</dbReference>
<protein>
    <submittedName>
        <fullName evidence="4">Peptidoglycan DD-metalloendopeptidase family protein</fullName>
    </submittedName>
</protein>
<dbReference type="InterPro" id="IPR050570">
    <property type="entry name" value="Cell_wall_metabolism_enzyme"/>
</dbReference>
<reference evidence="4 5" key="1">
    <citation type="submission" date="2020-03" db="EMBL/GenBank/DDBJ databases">
        <title>Whole genome sequencing of clinical and environmental type strains of Ochrobactrum.</title>
        <authorList>
            <person name="Dharne M."/>
        </authorList>
    </citation>
    <scope>NUCLEOTIDE SEQUENCE [LARGE SCALE GENOMIC DNA]</scope>
    <source>
        <strain evidence="4 5">CIP 109452</strain>
    </source>
</reference>
<dbReference type="PANTHER" id="PTHR21666:SF263">
    <property type="entry name" value="MUREIN HYDROLASE ACTIVATOR NLPD"/>
    <property type="match status" value="1"/>
</dbReference>
<evidence type="ECO:0000256" key="2">
    <source>
        <dbReference type="SAM" id="MobiDB-lite"/>
    </source>
</evidence>
<dbReference type="CDD" id="cd12797">
    <property type="entry name" value="M23_peptidase"/>
    <property type="match status" value="1"/>
</dbReference>
<dbReference type="PROSITE" id="PS51257">
    <property type="entry name" value="PROKAR_LIPOPROTEIN"/>
    <property type="match status" value="1"/>
</dbReference>
<dbReference type="SUPFAM" id="SSF51261">
    <property type="entry name" value="Duplicated hybrid motif"/>
    <property type="match status" value="1"/>
</dbReference>
<organism evidence="4 5">
    <name type="scientific">Brucella haematophila</name>
    <dbReference type="NCBI Taxonomy" id="419474"/>
    <lineage>
        <taxon>Bacteria</taxon>
        <taxon>Pseudomonadati</taxon>
        <taxon>Pseudomonadota</taxon>
        <taxon>Alphaproteobacteria</taxon>
        <taxon>Hyphomicrobiales</taxon>
        <taxon>Brucellaceae</taxon>
        <taxon>Brucella/Ochrobactrum group</taxon>
        <taxon>Brucella</taxon>
    </lineage>
</organism>
<gene>
    <name evidence="4" type="ORF">HED55_04640</name>
</gene>
<sequence>MDELNMRFPILQHTSERLLRNVAIVLIAGFGAGCSSDTMRFTDGIFTGSTSNQRVAQQPTGDVYASAPIAPAPRVSSGTVQRNSLPAPSAVSSAPMAAPVAAARQSVQAPVAAASTQMQNQVGQAHTMASNQVNGAETRVASAATTTHNAVNGTVNGAKEKVLGQLPATPGQGAPRPMDNNIAVVPAAPSVNGKKSSAATDMASAGANTATPPAPKGGYTVQSGDSLFSIAQKHNVPVEDLKRANGLSNGAIRVGQTLVIPAAGAAAVTQVAAVTPQPASPAKAAAAANDADAGSVKPYTPPQASNKVIEDAEKDQAAAPSSTGISQMRWPVRGRILASFGQRDGTAVSDGIDIMVPEGTSVKAAENGVVIYAGDGLKEFGQTVLIRHDNGLVTVYGHNSQILVQRGQKVRRGEDIAKSGMSGNAKSPKLHFEVRKNSSPVNPSKYLES</sequence>
<dbReference type="Pfam" id="PF01476">
    <property type="entry name" value="LysM"/>
    <property type="match status" value="1"/>
</dbReference>
<dbReference type="EMBL" id="JAAVLN010000001">
    <property type="protein sequence ID" value="NKC02905.1"/>
    <property type="molecule type" value="Genomic_DNA"/>
</dbReference>
<feature type="domain" description="LysM" evidence="3">
    <location>
        <begin position="217"/>
        <end position="260"/>
    </location>
</feature>
<comment type="caution">
    <text evidence="4">The sequence shown here is derived from an EMBL/GenBank/DDBJ whole genome shotgun (WGS) entry which is preliminary data.</text>
</comment>
<evidence type="ECO:0000256" key="1">
    <source>
        <dbReference type="ARBA" id="ARBA00038420"/>
    </source>
</evidence>
<comment type="similarity">
    <text evidence="1">Belongs to the E.coli NlpD/Haemophilus LppB family.</text>
</comment>
<keyword evidence="5" id="KW-1185">Reference proteome</keyword>
<evidence type="ECO:0000313" key="4">
    <source>
        <dbReference type="EMBL" id="NKC02905.1"/>
    </source>
</evidence>
<proteinExistence type="inferred from homology"/>
<dbReference type="PANTHER" id="PTHR21666">
    <property type="entry name" value="PEPTIDASE-RELATED"/>
    <property type="match status" value="1"/>
</dbReference>